<dbReference type="EMBL" id="BGZK01000592">
    <property type="protein sequence ID" value="GBP51940.1"/>
    <property type="molecule type" value="Genomic_DNA"/>
</dbReference>
<accession>A0A4C1WM67</accession>
<organism evidence="1 2">
    <name type="scientific">Eumeta variegata</name>
    <name type="common">Bagworm moth</name>
    <name type="synonym">Eumeta japonica</name>
    <dbReference type="NCBI Taxonomy" id="151549"/>
    <lineage>
        <taxon>Eukaryota</taxon>
        <taxon>Metazoa</taxon>
        <taxon>Ecdysozoa</taxon>
        <taxon>Arthropoda</taxon>
        <taxon>Hexapoda</taxon>
        <taxon>Insecta</taxon>
        <taxon>Pterygota</taxon>
        <taxon>Neoptera</taxon>
        <taxon>Endopterygota</taxon>
        <taxon>Lepidoptera</taxon>
        <taxon>Glossata</taxon>
        <taxon>Ditrysia</taxon>
        <taxon>Tineoidea</taxon>
        <taxon>Psychidae</taxon>
        <taxon>Oiketicinae</taxon>
        <taxon>Eumeta</taxon>
    </lineage>
</organism>
<keyword evidence="2" id="KW-1185">Reference proteome</keyword>
<dbReference type="AlphaFoldDB" id="A0A4C1WM67"/>
<sequence>MATIVSRWVSVSLHLVFVGRIVWVLWELISSPPHILGVRRLPLAVCLLLRWSVNPMPCVGVEVTYYERGSWTVENGVDVLNAHPGTWGTH</sequence>
<dbReference type="Proteomes" id="UP000299102">
    <property type="component" value="Unassembled WGS sequence"/>
</dbReference>
<evidence type="ECO:0000313" key="2">
    <source>
        <dbReference type="Proteomes" id="UP000299102"/>
    </source>
</evidence>
<evidence type="ECO:0000313" key="1">
    <source>
        <dbReference type="EMBL" id="GBP51940.1"/>
    </source>
</evidence>
<reference evidence="1 2" key="1">
    <citation type="journal article" date="2019" name="Commun. Biol.">
        <title>The bagworm genome reveals a unique fibroin gene that provides high tensile strength.</title>
        <authorList>
            <person name="Kono N."/>
            <person name="Nakamura H."/>
            <person name="Ohtoshi R."/>
            <person name="Tomita M."/>
            <person name="Numata K."/>
            <person name="Arakawa K."/>
        </authorList>
    </citation>
    <scope>NUCLEOTIDE SEQUENCE [LARGE SCALE GENOMIC DNA]</scope>
</reference>
<protein>
    <submittedName>
        <fullName evidence="1">Uncharacterized protein</fullName>
    </submittedName>
</protein>
<name>A0A4C1WM67_EUMVA</name>
<gene>
    <name evidence="1" type="ORF">EVAR_80035_1</name>
</gene>
<proteinExistence type="predicted"/>
<comment type="caution">
    <text evidence="1">The sequence shown here is derived from an EMBL/GenBank/DDBJ whole genome shotgun (WGS) entry which is preliminary data.</text>
</comment>